<dbReference type="Gene3D" id="3.40.50.2000">
    <property type="entry name" value="Glycogen Phosphorylase B"/>
    <property type="match status" value="2"/>
</dbReference>
<reference evidence="3 4" key="1">
    <citation type="journal article" date="2016" name="Nat. Commun.">
        <title>Thousands of microbial genomes shed light on interconnected biogeochemical processes in an aquifer system.</title>
        <authorList>
            <person name="Anantharaman K."/>
            <person name="Brown C.T."/>
            <person name="Hug L.A."/>
            <person name="Sharon I."/>
            <person name="Castelle C.J."/>
            <person name="Probst A.J."/>
            <person name="Thomas B.C."/>
            <person name="Singh A."/>
            <person name="Wilkins M.J."/>
            <person name="Karaoz U."/>
            <person name="Brodie E.L."/>
            <person name="Williams K.H."/>
            <person name="Hubbard S.S."/>
            <person name="Banfield J.F."/>
        </authorList>
    </citation>
    <scope>NUCLEOTIDE SEQUENCE [LARGE SCALE GENOMIC DNA]</scope>
</reference>
<evidence type="ECO:0000313" key="3">
    <source>
        <dbReference type="EMBL" id="OGL38673.1"/>
    </source>
</evidence>
<protein>
    <recommendedName>
        <fullName evidence="5">Group 1 glycosyl transferase</fullName>
    </recommendedName>
</protein>
<dbReference type="InterPro" id="IPR001296">
    <property type="entry name" value="Glyco_trans_1"/>
</dbReference>
<evidence type="ECO:0000259" key="1">
    <source>
        <dbReference type="Pfam" id="PF00534"/>
    </source>
</evidence>
<feature type="domain" description="Glycosyltransferase subfamily 4-like N-terminal" evidence="2">
    <location>
        <begin position="14"/>
        <end position="218"/>
    </location>
</feature>
<proteinExistence type="predicted"/>
<evidence type="ECO:0000259" key="2">
    <source>
        <dbReference type="Pfam" id="PF13439"/>
    </source>
</evidence>
<gene>
    <name evidence="3" type="ORF">A2042_06025</name>
</gene>
<dbReference type="PANTHER" id="PTHR45947:SF13">
    <property type="entry name" value="TRANSFERASE"/>
    <property type="match status" value="1"/>
</dbReference>
<dbReference type="Pfam" id="PF13439">
    <property type="entry name" value="Glyco_transf_4"/>
    <property type="match status" value="1"/>
</dbReference>
<feature type="domain" description="Glycosyl transferase family 1" evidence="1">
    <location>
        <begin position="230"/>
        <end position="381"/>
    </location>
</feature>
<dbReference type="CDD" id="cd03801">
    <property type="entry name" value="GT4_PimA-like"/>
    <property type="match status" value="1"/>
</dbReference>
<evidence type="ECO:0008006" key="5">
    <source>
        <dbReference type="Google" id="ProtNLM"/>
    </source>
</evidence>
<sequence length="413" mass="47937">MKLLVVNKFYFLRGGSERYIFELNKVLEKNGFTVIPFSMKDEKNFQTKYSQYFVGNIDFQNKLSLIDRLRSVFRILYSFEARKNILELIENAKPDLAHIHNIAHQISPSILPALKKRGIPVVQTLHDFKLVCPSYLFYTRGKPCEECKKNKFYKAIVNKCIKNSFSGSFLIAMEMYFHKMTKIYNNIDIFITPSLFMKRKLEEFGIYTNKLVHIPNFVLAESFSPNYDFEDYFIYFGRLSEEKGVMTLLKAVERNWKIKLLIVGEGVLEDELKRYAEKKGLKNVIFKGYKSGSEFQNLIRNAMFTILPSECYENCPISILESFAMGKPVIGANIGGIPELINEGSDGLLFESGNAADLNDKIIYLLNDPCKIKEMGRRGREKVEKLYNVELHYQRIMNIYQKLITNNTSLSIQ</sequence>
<name>A0A1F7RAT0_9BACT</name>
<dbReference type="PANTHER" id="PTHR45947">
    <property type="entry name" value="SULFOQUINOVOSYL TRANSFERASE SQD2"/>
    <property type="match status" value="1"/>
</dbReference>
<dbReference type="InterPro" id="IPR050194">
    <property type="entry name" value="Glycosyltransferase_grp1"/>
</dbReference>
<comment type="caution">
    <text evidence="3">The sequence shown here is derived from an EMBL/GenBank/DDBJ whole genome shotgun (WGS) entry which is preliminary data.</text>
</comment>
<dbReference type="EMBL" id="MGDB01000141">
    <property type="protein sequence ID" value="OGL38673.1"/>
    <property type="molecule type" value="Genomic_DNA"/>
</dbReference>
<organism evidence="3 4">
    <name type="scientific">Candidatus Schekmanbacteria bacterium GWA2_38_11</name>
    <dbReference type="NCBI Taxonomy" id="1817876"/>
    <lineage>
        <taxon>Bacteria</taxon>
        <taxon>Candidatus Schekmaniibacteriota</taxon>
    </lineage>
</organism>
<dbReference type="GO" id="GO:0016757">
    <property type="term" value="F:glycosyltransferase activity"/>
    <property type="evidence" value="ECO:0007669"/>
    <property type="project" value="InterPro"/>
</dbReference>
<dbReference type="AlphaFoldDB" id="A0A1F7RAT0"/>
<dbReference type="Proteomes" id="UP000178526">
    <property type="component" value="Unassembled WGS sequence"/>
</dbReference>
<accession>A0A1F7RAT0</accession>
<dbReference type="Pfam" id="PF00534">
    <property type="entry name" value="Glycos_transf_1"/>
    <property type="match status" value="1"/>
</dbReference>
<dbReference type="SUPFAM" id="SSF53756">
    <property type="entry name" value="UDP-Glycosyltransferase/glycogen phosphorylase"/>
    <property type="match status" value="1"/>
</dbReference>
<dbReference type="InterPro" id="IPR028098">
    <property type="entry name" value="Glyco_trans_4-like_N"/>
</dbReference>
<evidence type="ECO:0000313" key="4">
    <source>
        <dbReference type="Proteomes" id="UP000178526"/>
    </source>
</evidence>